<dbReference type="SUPFAM" id="SSF109604">
    <property type="entry name" value="HD-domain/PDEase-like"/>
    <property type="match status" value="1"/>
</dbReference>
<dbReference type="SUPFAM" id="SSF52172">
    <property type="entry name" value="CheY-like"/>
    <property type="match status" value="1"/>
</dbReference>
<dbReference type="EMBL" id="DWYC01000012">
    <property type="protein sequence ID" value="HJB56123.1"/>
    <property type="molecule type" value="Genomic_DNA"/>
</dbReference>
<dbReference type="AlphaFoldDB" id="A0A9D2M9G8"/>
<dbReference type="Pfam" id="PF00072">
    <property type="entry name" value="Response_reg"/>
    <property type="match status" value="1"/>
</dbReference>
<dbReference type="InterPro" id="IPR052020">
    <property type="entry name" value="Cyclic_di-GMP/3'3'-cGAMP_PDE"/>
</dbReference>
<dbReference type="Pfam" id="PF13487">
    <property type="entry name" value="HD_5"/>
    <property type="match status" value="1"/>
</dbReference>
<dbReference type="CDD" id="cd00077">
    <property type="entry name" value="HDc"/>
    <property type="match status" value="1"/>
</dbReference>
<evidence type="ECO:0000313" key="6">
    <source>
        <dbReference type="EMBL" id="HJB56123.1"/>
    </source>
</evidence>
<accession>A0A9D2M9G8</accession>
<comment type="function">
    <text evidence="2">May play the central regulatory role in sporulation. It may be an element of the effector pathway responsible for the activation of sporulation genes in response to nutritional stress. Spo0A may act in concert with spo0H (a sigma factor) to control the expression of some genes that are critical to the sporulation process.</text>
</comment>
<evidence type="ECO:0000256" key="1">
    <source>
        <dbReference type="ARBA" id="ARBA00018672"/>
    </source>
</evidence>
<dbReference type="Gene3D" id="3.40.50.2300">
    <property type="match status" value="1"/>
</dbReference>
<evidence type="ECO:0000259" key="5">
    <source>
        <dbReference type="PROSITE" id="PS51832"/>
    </source>
</evidence>
<dbReference type="InterPro" id="IPR011006">
    <property type="entry name" value="CheY-like_superfamily"/>
</dbReference>
<proteinExistence type="predicted"/>
<reference evidence="6" key="1">
    <citation type="journal article" date="2021" name="PeerJ">
        <title>Extensive microbial diversity within the chicken gut microbiome revealed by metagenomics and culture.</title>
        <authorList>
            <person name="Gilroy R."/>
            <person name="Ravi A."/>
            <person name="Getino M."/>
            <person name="Pursley I."/>
            <person name="Horton D.L."/>
            <person name="Alikhan N.F."/>
            <person name="Baker D."/>
            <person name="Gharbi K."/>
            <person name="Hall N."/>
            <person name="Watson M."/>
            <person name="Adriaenssens E.M."/>
            <person name="Foster-Nyarko E."/>
            <person name="Jarju S."/>
            <person name="Secka A."/>
            <person name="Antonio M."/>
            <person name="Oren A."/>
            <person name="Chaudhuri R.R."/>
            <person name="La Ragione R."/>
            <person name="Hildebrand F."/>
            <person name="Pallen M.J."/>
        </authorList>
    </citation>
    <scope>NUCLEOTIDE SEQUENCE</scope>
    <source>
        <strain evidence="6">CHK189-11263</strain>
    </source>
</reference>
<dbReference type="GO" id="GO:0000160">
    <property type="term" value="P:phosphorelay signal transduction system"/>
    <property type="evidence" value="ECO:0007669"/>
    <property type="project" value="InterPro"/>
</dbReference>
<evidence type="ECO:0000313" key="7">
    <source>
        <dbReference type="Proteomes" id="UP000824208"/>
    </source>
</evidence>
<feature type="domain" description="HD-GYP" evidence="5">
    <location>
        <begin position="142"/>
        <end position="351"/>
    </location>
</feature>
<dbReference type="SMART" id="SM00448">
    <property type="entry name" value="REC"/>
    <property type="match status" value="1"/>
</dbReference>
<reference evidence="6" key="2">
    <citation type="submission" date="2021-04" db="EMBL/GenBank/DDBJ databases">
        <authorList>
            <person name="Gilroy R."/>
        </authorList>
    </citation>
    <scope>NUCLEOTIDE SEQUENCE</scope>
    <source>
        <strain evidence="6">CHK189-11263</strain>
    </source>
</reference>
<dbReference type="PANTHER" id="PTHR45228">
    <property type="entry name" value="CYCLIC DI-GMP PHOSPHODIESTERASE TM_0186-RELATED"/>
    <property type="match status" value="1"/>
</dbReference>
<feature type="domain" description="Response regulatory" evidence="4">
    <location>
        <begin position="5"/>
        <end position="122"/>
    </location>
</feature>
<organism evidence="6 7">
    <name type="scientific">Candidatus Flavonifractor intestinipullorum</name>
    <dbReference type="NCBI Taxonomy" id="2838587"/>
    <lineage>
        <taxon>Bacteria</taxon>
        <taxon>Bacillati</taxon>
        <taxon>Bacillota</taxon>
        <taxon>Clostridia</taxon>
        <taxon>Eubacteriales</taxon>
        <taxon>Oscillospiraceae</taxon>
        <taxon>Flavonifractor</taxon>
    </lineage>
</organism>
<name>A0A9D2M9G8_9FIRM</name>
<evidence type="ECO:0000256" key="2">
    <source>
        <dbReference type="ARBA" id="ARBA00024867"/>
    </source>
</evidence>
<dbReference type="InterPro" id="IPR037522">
    <property type="entry name" value="HD_GYP_dom"/>
</dbReference>
<comment type="caution">
    <text evidence="6">The sequence shown here is derived from an EMBL/GenBank/DDBJ whole genome shotgun (WGS) entry which is preliminary data.</text>
</comment>
<dbReference type="Proteomes" id="UP000824208">
    <property type="component" value="Unassembled WGS sequence"/>
</dbReference>
<dbReference type="InterPro" id="IPR003607">
    <property type="entry name" value="HD/PDEase_dom"/>
</dbReference>
<gene>
    <name evidence="6" type="ORF">H9714_01070</name>
</gene>
<dbReference type="Gene3D" id="1.10.3210.10">
    <property type="entry name" value="Hypothetical protein af1432"/>
    <property type="match status" value="1"/>
</dbReference>
<sequence>MEKQTILIVDDEEINRAVLSITFGDDFQILEAADGREALACIDAHPGEIVAVLLDVVMPVMDGFEVLRILGERQMLEQLPVFLITAENSEERLRLGYDLGAVDIIEKPIVPYFIRRRIGNVIQLNNLVRTQDQMLAAQAKEILDLNSSILETLATAIEFRDQESGEHVRRIRQLTLLLLEVLMERYPEKYCFDEEELRLIADAAVMHDLGKIAIPDSILNKPGRLTPEEFEIMKTHTTQGCVLLDNVPRLRENPVYAYAYDICRHHHERWDGRGYPDHLKAGEITIWAQVVALADVYDALVGERVYKKAFSHEKAVSMILNGECGMFNPELMDCLTFAQERIYGMYHKRSGEEPVQP</sequence>
<dbReference type="SMART" id="SM00471">
    <property type="entry name" value="HDc"/>
    <property type="match status" value="1"/>
</dbReference>
<dbReference type="PROSITE" id="PS51832">
    <property type="entry name" value="HD_GYP"/>
    <property type="match status" value="1"/>
</dbReference>
<dbReference type="PROSITE" id="PS50110">
    <property type="entry name" value="RESPONSE_REGULATORY"/>
    <property type="match status" value="1"/>
</dbReference>
<protein>
    <recommendedName>
        <fullName evidence="1">Stage 0 sporulation protein A homolog</fullName>
    </recommendedName>
</protein>
<evidence type="ECO:0000256" key="3">
    <source>
        <dbReference type="PROSITE-ProRule" id="PRU00169"/>
    </source>
</evidence>
<feature type="modified residue" description="4-aspartylphosphate" evidence="3">
    <location>
        <position position="55"/>
    </location>
</feature>
<keyword evidence="3" id="KW-0597">Phosphoprotein</keyword>
<dbReference type="InterPro" id="IPR001789">
    <property type="entry name" value="Sig_transdc_resp-reg_receiver"/>
</dbReference>
<evidence type="ECO:0000259" key="4">
    <source>
        <dbReference type="PROSITE" id="PS50110"/>
    </source>
</evidence>